<gene>
    <name evidence="1" type="ORF">K3G42_027249</name>
</gene>
<protein>
    <submittedName>
        <fullName evidence="1">Uncharacterized protein</fullName>
    </submittedName>
</protein>
<evidence type="ECO:0000313" key="2">
    <source>
        <dbReference type="Proteomes" id="UP000827872"/>
    </source>
</evidence>
<comment type="caution">
    <text evidence="1">The sequence shown here is derived from an EMBL/GenBank/DDBJ whole genome shotgun (WGS) entry which is preliminary data.</text>
</comment>
<name>A0ACB8F661_9SAUR</name>
<reference evidence="1" key="1">
    <citation type="submission" date="2021-08" db="EMBL/GenBank/DDBJ databases">
        <title>The first chromosome-level gecko genome reveals the dynamic sex chromosomes of Neotropical dwarf geckos (Sphaerodactylidae: Sphaerodactylus).</title>
        <authorList>
            <person name="Pinto B.J."/>
            <person name="Keating S.E."/>
            <person name="Gamble T."/>
        </authorList>
    </citation>
    <scope>NUCLEOTIDE SEQUENCE</scope>
    <source>
        <strain evidence="1">TG3544</strain>
    </source>
</reference>
<accession>A0ACB8F661</accession>
<evidence type="ECO:0000313" key="1">
    <source>
        <dbReference type="EMBL" id="KAH8000639.1"/>
    </source>
</evidence>
<keyword evidence="2" id="KW-1185">Reference proteome</keyword>
<proteinExistence type="predicted"/>
<dbReference type="Proteomes" id="UP000827872">
    <property type="component" value="Linkage Group LG05"/>
</dbReference>
<dbReference type="EMBL" id="CM037618">
    <property type="protein sequence ID" value="KAH8000639.1"/>
    <property type="molecule type" value="Genomic_DNA"/>
</dbReference>
<sequence>MLLEIDNSELLLLLESPESLHCKNPPTSLTFGFDSCLSLELLVIYVLSLPCHHHIHKRHPPWAITFKFDDKALQRQFNRQSKKQSLSCKHTRSLNPPIRAAQQPFSSDQEQQRAMRTEDVDPCPGQGTGIRSCEFGFVVAV</sequence>
<organism evidence="1 2">
    <name type="scientific">Sphaerodactylus townsendi</name>
    <dbReference type="NCBI Taxonomy" id="933632"/>
    <lineage>
        <taxon>Eukaryota</taxon>
        <taxon>Metazoa</taxon>
        <taxon>Chordata</taxon>
        <taxon>Craniata</taxon>
        <taxon>Vertebrata</taxon>
        <taxon>Euteleostomi</taxon>
        <taxon>Lepidosauria</taxon>
        <taxon>Squamata</taxon>
        <taxon>Bifurcata</taxon>
        <taxon>Gekkota</taxon>
        <taxon>Sphaerodactylidae</taxon>
        <taxon>Sphaerodactylus</taxon>
    </lineage>
</organism>